<evidence type="ECO:0000313" key="2">
    <source>
        <dbReference type="Proteomes" id="UP000078529"/>
    </source>
</evidence>
<dbReference type="InterPro" id="IPR036250">
    <property type="entry name" value="AcylCo_DH-like_C"/>
</dbReference>
<dbReference type="Gene3D" id="1.10.540.10">
    <property type="entry name" value="Acyl-CoA dehydrogenase/oxidase, N-terminal domain"/>
    <property type="match status" value="1"/>
</dbReference>
<protein>
    <recommendedName>
        <fullName evidence="3">Acyl-CoA dehydrogenase</fullName>
    </recommendedName>
</protein>
<dbReference type="InterPro" id="IPR046373">
    <property type="entry name" value="Acyl-CoA_Oxase/DH_mid-dom_sf"/>
</dbReference>
<dbReference type="Proteomes" id="UP000078529">
    <property type="component" value="Unassembled WGS sequence"/>
</dbReference>
<evidence type="ECO:0008006" key="3">
    <source>
        <dbReference type="Google" id="ProtNLM"/>
    </source>
</evidence>
<sequence length="367" mass="39377">MEELSSEIIDGSFRALAEIALLAAARADGHEADLTAELEALRRHGCLAAPMRPEGSGFAYAYPAARSLPFFVALGSVDLSLGRLFEGHANALQLVALFGRADQKAMVRARVERGALLGVWGADGSPPFAVEPIEGDRLRLTGAKRYASGLGWVSLALVPVTEADGRLQLLLIDVDEPSRLDFSSWNMRGMRASRSGTFRFDGLEIPVSARLGGPDDYRREPFFMGGIWRCAAVQLGAIERIVRGLADGLRETGRLDHPLQSARVGEAILAARDARLQVEAAARAVEGGEEAELAASLAVFARLRVESAGLAVIALAERGLGLSAFAEDHPLARPIRDLSTYLRQANPDAALLDHARRLAARLPEIFG</sequence>
<dbReference type="Gene3D" id="2.40.110.10">
    <property type="entry name" value="Butyryl-CoA Dehydrogenase, subunit A, domain 2"/>
    <property type="match status" value="1"/>
</dbReference>
<dbReference type="AlphaFoldDB" id="A0A175RRE8"/>
<dbReference type="InterPro" id="IPR037069">
    <property type="entry name" value="AcylCoA_DH/ox_N_sf"/>
</dbReference>
<dbReference type="SUPFAM" id="SSF47203">
    <property type="entry name" value="Acyl-CoA dehydrogenase C-terminal domain-like"/>
    <property type="match status" value="1"/>
</dbReference>
<dbReference type="GO" id="GO:0050660">
    <property type="term" value="F:flavin adenine dinucleotide binding"/>
    <property type="evidence" value="ECO:0007669"/>
    <property type="project" value="InterPro"/>
</dbReference>
<dbReference type="EMBL" id="LDQA01000021">
    <property type="protein sequence ID" value="KTR06057.1"/>
    <property type="molecule type" value="Genomic_DNA"/>
</dbReference>
<name>A0A175RRE8_9HYPH</name>
<reference evidence="1 2" key="1">
    <citation type="journal article" date="2016" name="Front. Microbiol.">
        <title>Genomic Resource of Rice Seed Associated Bacteria.</title>
        <authorList>
            <person name="Midha S."/>
            <person name="Bansal K."/>
            <person name="Sharma S."/>
            <person name="Kumar N."/>
            <person name="Patil P.P."/>
            <person name="Chaudhry V."/>
            <person name="Patil P.B."/>
        </authorList>
    </citation>
    <scope>NUCLEOTIDE SEQUENCE [LARGE SCALE GENOMIC DNA]</scope>
    <source>
        <strain evidence="1 2">NS365</strain>
    </source>
</reference>
<proteinExistence type="predicted"/>
<evidence type="ECO:0000313" key="1">
    <source>
        <dbReference type="EMBL" id="KTR06057.1"/>
    </source>
</evidence>
<gene>
    <name evidence="1" type="ORF">NS365_09375</name>
</gene>
<accession>A0A175RRE8</accession>
<dbReference type="Gene3D" id="1.20.140.10">
    <property type="entry name" value="Butyryl-CoA Dehydrogenase, subunit A, domain 3"/>
    <property type="match status" value="1"/>
</dbReference>
<organism evidence="1 2">
    <name type="scientific">Aureimonas ureilytica</name>
    <dbReference type="NCBI Taxonomy" id="401562"/>
    <lineage>
        <taxon>Bacteria</taxon>
        <taxon>Pseudomonadati</taxon>
        <taxon>Pseudomonadota</taxon>
        <taxon>Alphaproteobacteria</taxon>
        <taxon>Hyphomicrobiales</taxon>
        <taxon>Aurantimonadaceae</taxon>
        <taxon>Aureimonas</taxon>
    </lineage>
</organism>
<keyword evidence="2" id="KW-1185">Reference proteome</keyword>
<dbReference type="PATRIC" id="fig|401562.4.peg.1635"/>
<dbReference type="SUPFAM" id="SSF56645">
    <property type="entry name" value="Acyl-CoA dehydrogenase NM domain-like"/>
    <property type="match status" value="1"/>
</dbReference>
<dbReference type="GO" id="GO:0016627">
    <property type="term" value="F:oxidoreductase activity, acting on the CH-CH group of donors"/>
    <property type="evidence" value="ECO:0007669"/>
    <property type="project" value="InterPro"/>
</dbReference>
<comment type="caution">
    <text evidence="1">The sequence shown here is derived from an EMBL/GenBank/DDBJ whole genome shotgun (WGS) entry which is preliminary data.</text>
</comment>
<dbReference type="InterPro" id="IPR009100">
    <property type="entry name" value="AcylCoA_DH/oxidase_NM_dom_sf"/>
</dbReference>